<evidence type="ECO:0000313" key="2">
    <source>
        <dbReference type="EMBL" id="KAK3053876.1"/>
    </source>
</evidence>
<dbReference type="AlphaFoldDB" id="A0AAJ0GCE5"/>
<protein>
    <recommendedName>
        <fullName evidence="1">Flavin reductase like domain-containing protein</fullName>
    </recommendedName>
</protein>
<dbReference type="GO" id="GO:0010181">
    <property type="term" value="F:FMN binding"/>
    <property type="evidence" value="ECO:0007669"/>
    <property type="project" value="InterPro"/>
</dbReference>
<dbReference type="InterPro" id="IPR012349">
    <property type="entry name" value="Split_barrel_FMN-bd"/>
</dbReference>
<accession>A0AAJ0GCE5</accession>
<evidence type="ECO:0000259" key="1">
    <source>
        <dbReference type="SMART" id="SM00903"/>
    </source>
</evidence>
<dbReference type="Proteomes" id="UP001271007">
    <property type="component" value="Unassembled WGS sequence"/>
</dbReference>
<dbReference type="Gene3D" id="2.30.110.10">
    <property type="entry name" value="Electron Transport, Fmn-binding Protein, Chain A"/>
    <property type="match status" value="1"/>
</dbReference>
<dbReference type="PANTHER" id="PTHR43812:SF2">
    <property type="entry name" value="FLAVIN REDUCTASE LIKE DOMAIN-CONTAINING PROTEIN"/>
    <property type="match status" value="1"/>
</dbReference>
<comment type="caution">
    <text evidence="2">The sequence shown here is derived from an EMBL/GenBank/DDBJ whole genome shotgun (WGS) entry which is preliminary data.</text>
</comment>
<reference evidence="2" key="1">
    <citation type="submission" date="2023-04" db="EMBL/GenBank/DDBJ databases">
        <title>Black Yeasts Isolated from many extreme environments.</title>
        <authorList>
            <person name="Coleine C."/>
            <person name="Stajich J.E."/>
            <person name="Selbmann L."/>
        </authorList>
    </citation>
    <scope>NUCLEOTIDE SEQUENCE</scope>
    <source>
        <strain evidence="2">CCFEE 5312</strain>
    </source>
</reference>
<dbReference type="EMBL" id="JAWDJX010000014">
    <property type="protein sequence ID" value="KAK3053876.1"/>
    <property type="molecule type" value="Genomic_DNA"/>
</dbReference>
<organism evidence="2 3">
    <name type="scientific">Extremus antarcticus</name>
    <dbReference type="NCBI Taxonomy" id="702011"/>
    <lineage>
        <taxon>Eukaryota</taxon>
        <taxon>Fungi</taxon>
        <taxon>Dikarya</taxon>
        <taxon>Ascomycota</taxon>
        <taxon>Pezizomycotina</taxon>
        <taxon>Dothideomycetes</taxon>
        <taxon>Dothideomycetidae</taxon>
        <taxon>Mycosphaerellales</taxon>
        <taxon>Extremaceae</taxon>
        <taxon>Extremus</taxon>
    </lineage>
</organism>
<gene>
    <name evidence="2" type="ORF">LTR09_005156</name>
</gene>
<proteinExistence type="predicted"/>
<keyword evidence="3" id="KW-1185">Reference proteome</keyword>
<dbReference type="InterPro" id="IPR002563">
    <property type="entry name" value="Flavin_Rdtase-like_dom"/>
</dbReference>
<evidence type="ECO:0000313" key="3">
    <source>
        <dbReference type="Proteomes" id="UP001271007"/>
    </source>
</evidence>
<feature type="domain" description="Flavin reductase like" evidence="1">
    <location>
        <begin position="23"/>
        <end position="180"/>
    </location>
</feature>
<dbReference type="Pfam" id="PF01613">
    <property type="entry name" value="Flavin_Reduct"/>
    <property type="match status" value="1"/>
</dbReference>
<name>A0AAJ0GCE5_9PEZI</name>
<dbReference type="PANTHER" id="PTHR43812">
    <property type="entry name" value="BLR2425 PROTEIN"/>
    <property type="match status" value="1"/>
</dbReference>
<dbReference type="SMART" id="SM00903">
    <property type="entry name" value="Flavin_Reduct"/>
    <property type="match status" value="1"/>
</dbReference>
<sequence>MANEIFYEPGVTRHGLPRDPFKSCVVPRPIGWISSRSPTGIDNLAPYSQFNNLTFDPPYVMFSANQDMYQNRKDSVNNVEATGEFCWNVATWELREYVNASAEWFGAEVDEFERVGLEKEAGRVVKCPMVKRSPIKFECKYYTTLRLPGNPPIGTVDVVIGRVVGIHIAKEVLTEGKIDLGKVLPIARCGYHEYTVVRGESVFEMIIPGDPKQLVGLEGNAERAKGLLNGDPSGPMDSTLAKKDALAGMGS</sequence>
<dbReference type="SUPFAM" id="SSF50475">
    <property type="entry name" value="FMN-binding split barrel"/>
    <property type="match status" value="1"/>
</dbReference>